<reference evidence="5 6" key="1">
    <citation type="submission" date="2023-06" db="EMBL/GenBank/DDBJ databases">
        <title>Thiopseudomonas sp. CY1220 draft genome sequence.</title>
        <authorList>
            <person name="Zhao G."/>
            <person name="An M."/>
        </authorList>
    </citation>
    <scope>NUCLEOTIDE SEQUENCE [LARGE SCALE GENOMIC DNA]</scope>
    <source>
        <strain evidence="5 6">CY1220</strain>
    </source>
</reference>
<dbReference type="RefSeq" id="WP_289410333.1">
    <property type="nucleotide sequence ID" value="NZ_JAUCDY010000004.1"/>
</dbReference>
<comment type="subcellular location">
    <subcellularLocation>
        <location evidence="1">Cell membrane</location>
    </subcellularLocation>
</comment>
<dbReference type="Proteomes" id="UP001241056">
    <property type="component" value="Unassembled WGS sequence"/>
</dbReference>
<proteinExistence type="predicted"/>
<dbReference type="CDD" id="cd09971">
    <property type="entry name" value="SdiA-regulated"/>
    <property type="match status" value="1"/>
</dbReference>
<comment type="caution">
    <text evidence="5">The sequence shown here is derived from an EMBL/GenBank/DDBJ whole genome shotgun (WGS) entry which is preliminary data.</text>
</comment>
<evidence type="ECO:0000313" key="6">
    <source>
        <dbReference type="Proteomes" id="UP001241056"/>
    </source>
</evidence>
<protein>
    <submittedName>
        <fullName evidence="5">SdiA-regulated domain-containing protein</fullName>
    </submittedName>
</protein>
<keyword evidence="4" id="KW-1133">Transmembrane helix</keyword>
<evidence type="ECO:0000256" key="2">
    <source>
        <dbReference type="ARBA" id="ARBA00022475"/>
    </source>
</evidence>
<evidence type="ECO:0000256" key="1">
    <source>
        <dbReference type="ARBA" id="ARBA00004236"/>
    </source>
</evidence>
<sequence>MLARKNFFYFGAALVVLCLVTVSHYLHYDDRLLLLFKEQLTSQQEQKSSIWLSDYQAVIQAKPIARLKKAETSGLTWHAPSNTLFTITGKIPKLAQLSLTGELMREIDLQGVSDPEGIAALPDGRFALVDERRGTLVIFSLPQENNIDLSQALQFNLAEPLPELMLSSNKGLEGIAWDSLHSRFILAKERNPHTLYALEFDLESNQFGTLTALPADSLIVRDISGLSFNQRTGHLLVLSDDSSMLLELDEHFKPVSFISFLRGFNGLDNSIKQGEGVTMDGQGTIYIVGEPNLFYVFKKSSQQG</sequence>
<feature type="transmembrane region" description="Helical" evidence="4">
    <location>
        <begin position="7"/>
        <end position="26"/>
    </location>
</feature>
<keyword evidence="2" id="KW-1003">Cell membrane</keyword>
<evidence type="ECO:0000313" key="5">
    <source>
        <dbReference type="EMBL" id="MDM7857675.1"/>
    </source>
</evidence>
<evidence type="ECO:0000256" key="4">
    <source>
        <dbReference type="SAM" id="Phobius"/>
    </source>
</evidence>
<evidence type="ECO:0000256" key="3">
    <source>
        <dbReference type="ARBA" id="ARBA00023136"/>
    </source>
</evidence>
<keyword evidence="4" id="KW-0812">Transmembrane</keyword>
<keyword evidence="3 4" id="KW-0472">Membrane</keyword>
<dbReference type="InterPro" id="IPR009722">
    <property type="entry name" value="YjiK/CarP"/>
</dbReference>
<dbReference type="EMBL" id="JAUCDY010000004">
    <property type="protein sequence ID" value="MDM7857675.1"/>
    <property type="molecule type" value="Genomic_DNA"/>
</dbReference>
<keyword evidence="6" id="KW-1185">Reference proteome</keyword>
<name>A0ABT7SNC0_9GAMM</name>
<organism evidence="5 6">
    <name type="scientific">Thiopseudomonas acetoxidans</name>
    <dbReference type="NCBI Taxonomy" id="3041622"/>
    <lineage>
        <taxon>Bacteria</taxon>
        <taxon>Pseudomonadati</taxon>
        <taxon>Pseudomonadota</taxon>
        <taxon>Gammaproteobacteria</taxon>
        <taxon>Pseudomonadales</taxon>
        <taxon>Pseudomonadaceae</taxon>
        <taxon>Thiopseudomonas</taxon>
    </lineage>
</organism>
<dbReference type="Pfam" id="PF06977">
    <property type="entry name" value="SdiA-regulated"/>
    <property type="match status" value="1"/>
</dbReference>
<accession>A0ABT7SNC0</accession>
<gene>
    <name evidence="5" type="ORF">QEZ41_05215</name>
</gene>
<dbReference type="SUPFAM" id="SSF50956">
    <property type="entry name" value="Thermostable phytase (3-phytase)"/>
    <property type="match status" value="1"/>
</dbReference>